<gene>
    <name evidence="1" type="ORF">LCGC14_2896140</name>
</gene>
<dbReference type="Gene3D" id="3.40.50.300">
    <property type="entry name" value="P-loop containing nucleotide triphosphate hydrolases"/>
    <property type="match status" value="1"/>
</dbReference>
<evidence type="ECO:0008006" key="2">
    <source>
        <dbReference type="Google" id="ProtNLM"/>
    </source>
</evidence>
<dbReference type="EMBL" id="LAZR01056891">
    <property type="protein sequence ID" value="KKK73204.1"/>
    <property type="molecule type" value="Genomic_DNA"/>
</dbReference>
<comment type="caution">
    <text evidence="1">The sequence shown here is derived from an EMBL/GenBank/DDBJ whole genome shotgun (WGS) entry which is preliminary data.</text>
</comment>
<proteinExistence type="predicted"/>
<name>A0A0F9A3M9_9ZZZZ</name>
<dbReference type="InterPro" id="IPR027417">
    <property type="entry name" value="P-loop_NTPase"/>
</dbReference>
<evidence type="ECO:0000313" key="1">
    <source>
        <dbReference type="EMBL" id="KKK73204.1"/>
    </source>
</evidence>
<feature type="non-terminal residue" evidence="1">
    <location>
        <position position="111"/>
    </location>
</feature>
<accession>A0A0F9A3M9</accession>
<organism evidence="1">
    <name type="scientific">marine sediment metagenome</name>
    <dbReference type="NCBI Taxonomy" id="412755"/>
    <lineage>
        <taxon>unclassified sequences</taxon>
        <taxon>metagenomes</taxon>
        <taxon>ecological metagenomes</taxon>
    </lineage>
</organism>
<reference evidence="1" key="1">
    <citation type="journal article" date="2015" name="Nature">
        <title>Complex archaea that bridge the gap between prokaryotes and eukaryotes.</title>
        <authorList>
            <person name="Spang A."/>
            <person name="Saw J.H."/>
            <person name="Jorgensen S.L."/>
            <person name="Zaremba-Niedzwiedzka K."/>
            <person name="Martijn J."/>
            <person name="Lind A.E."/>
            <person name="van Eijk R."/>
            <person name="Schleper C."/>
            <person name="Guy L."/>
            <person name="Ettema T.J."/>
        </authorList>
    </citation>
    <scope>NUCLEOTIDE SEQUENCE</scope>
</reference>
<sequence length="111" mass="13173">MDLNIPPPNKRQQEFFKNRSRYILYGGAKGGGKSWAIRTKQVLRRLKYPKSRGLILRRTFPELLRNHIFKLQEELPKGIYKYNEQKHIFTFTNGSVLEMGSCQYEGDIFNY</sequence>
<dbReference type="AlphaFoldDB" id="A0A0F9A3M9"/>
<protein>
    <recommendedName>
        <fullName evidence="2">Phage terminase large subunit N-terminal domain-containing protein</fullName>
    </recommendedName>
</protein>